<dbReference type="InterPro" id="IPR036411">
    <property type="entry name" value="TorD-like_sf"/>
</dbReference>
<sequence>MTISQTANESALLAHFRQGVAEDLQELAWLQDRELSYALVEELKQVNFPDNLGLRLQSSPSQEALDFMRKAVADLPVPIEKKGLDELAVDFASIYLNNNLHASPYESVWLTDEGLTRQEPMFQVRRWYEKYNLVAQNWRARPDDHLVLQLQFISHLISLDEKLDSLKEASCFLDEHLLRWIKLFASRVASRCETPFYAGLVLLMAQYLDELRDLLAQIVDEPRPSAEEIEQRMKPKVDPTLLNFCTPRFDEPDEPVNL</sequence>
<evidence type="ECO:0000256" key="1">
    <source>
        <dbReference type="ARBA" id="ARBA00023186"/>
    </source>
</evidence>
<dbReference type="STRING" id="40754.THII_3263"/>
<proteinExistence type="predicted"/>
<keyword evidence="3" id="KW-1185">Reference proteome</keyword>
<protein>
    <submittedName>
        <fullName evidence="2">Anaerobic dehydrogenase-like component</fullName>
    </submittedName>
</protein>
<dbReference type="Pfam" id="PF02613">
    <property type="entry name" value="Nitrate_red_del"/>
    <property type="match status" value="1"/>
</dbReference>
<gene>
    <name evidence="2" type="ORF">THII_3263</name>
</gene>
<dbReference type="Gene3D" id="1.10.3480.10">
    <property type="entry name" value="TorD-like"/>
    <property type="match status" value="1"/>
</dbReference>
<dbReference type="InterPro" id="IPR050289">
    <property type="entry name" value="TorD/DmsD_chaperones"/>
</dbReference>
<dbReference type="EMBL" id="AP014633">
    <property type="protein sequence ID" value="BAP57560.1"/>
    <property type="molecule type" value="Genomic_DNA"/>
</dbReference>
<name>A0A090APS9_9GAMM</name>
<dbReference type="PANTHER" id="PTHR34227">
    <property type="entry name" value="CHAPERONE PROTEIN YCDY"/>
    <property type="match status" value="1"/>
</dbReference>
<organism evidence="2 3">
    <name type="scientific">Thioploca ingrica</name>
    <dbReference type="NCBI Taxonomy" id="40754"/>
    <lineage>
        <taxon>Bacteria</taxon>
        <taxon>Pseudomonadati</taxon>
        <taxon>Pseudomonadota</taxon>
        <taxon>Gammaproteobacteria</taxon>
        <taxon>Thiotrichales</taxon>
        <taxon>Thiotrichaceae</taxon>
        <taxon>Thioploca</taxon>
    </lineage>
</organism>
<dbReference type="InterPro" id="IPR020945">
    <property type="entry name" value="DMSO/NO3_reduct_chaperone"/>
</dbReference>
<evidence type="ECO:0000313" key="3">
    <source>
        <dbReference type="Proteomes" id="UP000031623"/>
    </source>
</evidence>
<dbReference type="Proteomes" id="UP000031623">
    <property type="component" value="Chromosome"/>
</dbReference>
<dbReference type="AlphaFoldDB" id="A0A090APS9"/>
<dbReference type="OrthoDB" id="7849731at2"/>
<keyword evidence="1" id="KW-0143">Chaperone</keyword>
<accession>A0A090APS9</accession>
<reference evidence="2 3" key="1">
    <citation type="journal article" date="2014" name="ISME J.">
        <title>Ecophysiology of Thioploca ingrica as revealed by the complete genome sequence supplemented with proteomic evidence.</title>
        <authorList>
            <person name="Kojima H."/>
            <person name="Ogura Y."/>
            <person name="Yamamoto N."/>
            <person name="Togashi T."/>
            <person name="Mori H."/>
            <person name="Watanabe T."/>
            <person name="Nemoto F."/>
            <person name="Kurokawa K."/>
            <person name="Hayashi T."/>
            <person name="Fukui M."/>
        </authorList>
    </citation>
    <scope>NUCLEOTIDE SEQUENCE [LARGE SCALE GENOMIC DNA]</scope>
</reference>
<dbReference type="SUPFAM" id="SSF89155">
    <property type="entry name" value="TorD-like"/>
    <property type="match status" value="1"/>
</dbReference>
<evidence type="ECO:0000313" key="2">
    <source>
        <dbReference type="EMBL" id="BAP57560.1"/>
    </source>
</evidence>
<dbReference type="PANTHER" id="PTHR34227:SF11">
    <property type="entry name" value="CHAPERONE PROTEIN TORD"/>
    <property type="match status" value="1"/>
</dbReference>
<dbReference type="HOGENOM" id="CLU_077650_0_0_6"/>
<dbReference type="KEGG" id="tig:THII_3263"/>